<evidence type="ECO:0000256" key="1">
    <source>
        <dbReference type="SAM" id="MobiDB-lite"/>
    </source>
</evidence>
<dbReference type="Proteomes" id="UP001189429">
    <property type="component" value="Unassembled WGS sequence"/>
</dbReference>
<evidence type="ECO:0000313" key="3">
    <source>
        <dbReference type="Proteomes" id="UP001189429"/>
    </source>
</evidence>
<feature type="compositionally biased region" description="Basic residues" evidence="1">
    <location>
        <begin position="70"/>
        <end position="79"/>
    </location>
</feature>
<protein>
    <submittedName>
        <fullName evidence="2">Uncharacterized protein</fullName>
    </submittedName>
</protein>
<name>A0ABN9UYW8_9DINO</name>
<feature type="compositionally biased region" description="Low complexity" evidence="1">
    <location>
        <begin position="17"/>
        <end position="29"/>
    </location>
</feature>
<feature type="compositionally biased region" description="Low complexity" evidence="1">
    <location>
        <begin position="1"/>
        <end position="10"/>
    </location>
</feature>
<gene>
    <name evidence="2" type="ORF">PCOR1329_LOCUS52992</name>
</gene>
<feature type="non-terminal residue" evidence="2">
    <location>
        <position position="282"/>
    </location>
</feature>
<dbReference type="EMBL" id="CAUYUJ010016456">
    <property type="protein sequence ID" value="CAK0865494.1"/>
    <property type="molecule type" value="Genomic_DNA"/>
</dbReference>
<keyword evidence="3" id="KW-1185">Reference proteome</keyword>
<feature type="compositionally biased region" description="Basic and acidic residues" evidence="1">
    <location>
        <begin position="99"/>
        <end position="108"/>
    </location>
</feature>
<feature type="region of interest" description="Disordered" evidence="1">
    <location>
        <begin position="1"/>
        <end position="149"/>
    </location>
</feature>
<feature type="compositionally biased region" description="Basic residues" evidence="1">
    <location>
        <begin position="30"/>
        <end position="39"/>
    </location>
</feature>
<feature type="non-terminal residue" evidence="2">
    <location>
        <position position="1"/>
    </location>
</feature>
<feature type="region of interest" description="Disordered" evidence="1">
    <location>
        <begin position="171"/>
        <end position="195"/>
    </location>
</feature>
<proteinExistence type="predicted"/>
<accession>A0ABN9UYW8</accession>
<evidence type="ECO:0000313" key="2">
    <source>
        <dbReference type="EMBL" id="CAK0865494.1"/>
    </source>
</evidence>
<comment type="caution">
    <text evidence="2">The sequence shown here is derived from an EMBL/GenBank/DDBJ whole genome shotgun (WGS) entry which is preliminary data.</text>
</comment>
<sequence>RAAHAGNADGSGRRGRSSSARPRGAVAPGRGRRQARRRAQGGEDVEVGTEAGVRHDDAPDPPQLPAAARGHGHALRRVPRPREPSHHLAHGGANLHVQRAGERQERSRVRPATDLGLRRSVGVAEGTATRYSHAGGVPDQGAPRQAQERVRRVQQLDGEEEVRADLVLQGGEGVPAGHEEGNVCVQGPPLPPDDDGGLRGVAGLAAETRPRGIVFWDGTVSKAPDDGKHGDFEITREAGNTSWLPLLAAGADRAVFRARPAAGPAGVVRPGPVSLPSRLRLV</sequence>
<reference evidence="2" key="1">
    <citation type="submission" date="2023-10" db="EMBL/GenBank/DDBJ databases">
        <authorList>
            <person name="Chen Y."/>
            <person name="Shah S."/>
            <person name="Dougan E. K."/>
            <person name="Thang M."/>
            <person name="Chan C."/>
        </authorList>
    </citation>
    <scope>NUCLEOTIDE SEQUENCE [LARGE SCALE GENOMIC DNA]</scope>
</reference>
<organism evidence="2 3">
    <name type="scientific">Prorocentrum cordatum</name>
    <dbReference type="NCBI Taxonomy" id="2364126"/>
    <lineage>
        <taxon>Eukaryota</taxon>
        <taxon>Sar</taxon>
        <taxon>Alveolata</taxon>
        <taxon>Dinophyceae</taxon>
        <taxon>Prorocentrales</taxon>
        <taxon>Prorocentraceae</taxon>
        <taxon>Prorocentrum</taxon>
    </lineage>
</organism>